<proteinExistence type="predicted"/>
<organism evidence="2 3">
    <name type="scientific">Conidiobolus coronatus (strain ATCC 28846 / CBS 209.66 / NRRL 28638)</name>
    <name type="common">Delacroixia coronata</name>
    <dbReference type="NCBI Taxonomy" id="796925"/>
    <lineage>
        <taxon>Eukaryota</taxon>
        <taxon>Fungi</taxon>
        <taxon>Fungi incertae sedis</taxon>
        <taxon>Zoopagomycota</taxon>
        <taxon>Entomophthoromycotina</taxon>
        <taxon>Entomophthoromycetes</taxon>
        <taxon>Entomophthorales</taxon>
        <taxon>Ancylistaceae</taxon>
        <taxon>Conidiobolus</taxon>
    </lineage>
</organism>
<dbReference type="Proteomes" id="UP000070444">
    <property type="component" value="Unassembled WGS sequence"/>
</dbReference>
<feature type="compositionally biased region" description="Basic and acidic residues" evidence="1">
    <location>
        <begin position="316"/>
        <end position="330"/>
    </location>
</feature>
<keyword evidence="3" id="KW-1185">Reference proteome</keyword>
<sequence>MSKSDTDRNNKKLGFAGLVRELEDYISERLNDFGQNNHNVLTANLIKEVDGIMKKLNDLVIGRCQTLLIRGKNKGRRCLRASTGDKCRFHSGEKKSSKKDPGFSESTQNTSTNLELPSPSMTLSSNLDLFPNPSEGIETKPPLQQYIKDPSKELQHIYGNVYLDSMNTVVINSEKPPGDYQWILAGKFDRKLGVIKEFSKSIIVELVKQKSVNRYDYIVDESNIYSYKVNVNKILQFIIDSDLRKAPLREEQSSTAASNTLSTKYINSNIITATDKAKYYNKYSRAPMIKLDNEEMMSASEFTQFYRKQHSNNQPSKEKSARDRKSSLGT</sequence>
<evidence type="ECO:0000313" key="2">
    <source>
        <dbReference type="EMBL" id="KXN73248.1"/>
    </source>
</evidence>
<evidence type="ECO:0000256" key="1">
    <source>
        <dbReference type="SAM" id="MobiDB-lite"/>
    </source>
</evidence>
<feature type="region of interest" description="Disordered" evidence="1">
    <location>
        <begin position="88"/>
        <end position="118"/>
    </location>
</feature>
<accession>A0A137PE14</accession>
<protein>
    <submittedName>
        <fullName evidence="2">Uncharacterized protein</fullName>
    </submittedName>
</protein>
<feature type="region of interest" description="Disordered" evidence="1">
    <location>
        <begin position="305"/>
        <end position="330"/>
    </location>
</feature>
<feature type="compositionally biased region" description="Basic and acidic residues" evidence="1">
    <location>
        <begin position="88"/>
        <end position="102"/>
    </location>
</feature>
<feature type="compositionally biased region" description="Polar residues" evidence="1">
    <location>
        <begin position="104"/>
        <end position="118"/>
    </location>
</feature>
<dbReference type="EMBL" id="KQ964440">
    <property type="protein sequence ID" value="KXN73248.1"/>
    <property type="molecule type" value="Genomic_DNA"/>
</dbReference>
<evidence type="ECO:0000313" key="3">
    <source>
        <dbReference type="Proteomes" id="UP000070444"/>
    </source>
</evidence>
<gene>
    <name evidence="2" type="ORF">CONCODRAFT_167611</name>
</gene>
<dbReference type="AlphaFoldDB" id="A0A137PE14"/>
<reference evidence="2 3" key="1">
    <citation type="journal article" date="2015" name="Genome Biol. Evol.">
        <title>Phylogenomic analyses indicate that early fungi evolved digesting cell walls of algal ancestors of land plants.</title>
        <authorList>
            <person name="Chang Y."/>
            <person name="Wang S."/>
            <person name="Sekimoto S."/>
            <person name="Aerts A.L."/>
            <person name="Choi C."/>
            <person name="Clum A."/>
            <person name="LaButti K.M."/>
            <person name="Lindquist E.A."/>
            <person name="Yee Ngan C."/>
            <person name="Ohm R.A."/>
            <person name="Salamov A.A."/>
            <person name="Grigoriev I.V."/>
            <person name="Spatafora J.W."/>
            <person name="Berbee M.L."/>
        </authorList>
    </citation>
    <scope>NUCLEOTIDE SEQUENCE [LARGE SCALE GENOMIC DNA]</scope>
    <source>
        <strain evidence="2 3">NRRL 28638</strain>
    </source>
</reference>
<name>A0A137PE14_CONC2</name>